<sequence>MIIFWALLITQSPWILEVVYDWLFWESGKSDKPHSTWIARPAFLLVAGFFVMWYIDKAWWQVFPLELAGHALFFPLVINRILGKPWHYESPINNKWSYDYWVAKIHDWPFMFARFWLLSVGVCLFFYFELYYQTKNLF</sequence>
<organism evidence="2">
    <name type="scientific">marine sediment metagenome</name>
    <dbReference type="NCBI Taxonomy" id="412755"/>
    <lineage>
        <taxon>unclassified sequences</taxon>
        <taxon>metagenomes</taxon>
        <taxon>ecological metagenomes</taxon>
    </lineage>
</organism>
<feature type="transmembrane region" description="Helical" evidence="1">
    <location>
        <begin position="37"/>
        <end position="55"/>
    </location>
</feature>
<comment type="caution">
    <text evidence="2">The sequence shown here is derived from an EMBL/GenBank/DDBJ whole genome shotgun (WGS) entry which is preliminary data.</text>
</comment>
<keyword evidence="1" id="KW-0812">Transmembrane</keyword>
<dbReference type="AlphaFoldDB" id="A0A0F9GTS5"/>
<evidence type="ECO:0000256" key="1">
    <source>
        <dbReference type="SAM" id="Phobius"/>
    </source>
</evidence>
<protein>
    <submittedName>
        <fullName evidence="2">Uncharacterized protein</fullName>
    </submittedName>
</protein>
<keyword evidence="1" id="KW-0472">Membrane</keyword>
<name>A0A0F9GTS5_9ZZZZ</name>
<proteinExistence type="predicted"/>
<feature type="transmembrane region" description="Helical" evidence="1">
    <location>
        <begin position="108"/>
        <end position="128"/>
    </location>
</feature>
<reference evidence="2" key="1">
    <citation type="journal article" date="2015" name="Nature">
        <title>Complex archaea that bridge the gap between prokaryotes and eukaryotes.</title>
        <authorList>
            <person name="Spang A."/>
            <person name="Saw J.H."/>
            <person name="Jorgensen S.L."/>
            <person name="Zaremba-Niedzwiedzka K."/>
            <person name="Martijn J."/>
            <person name="Lind A.E."/>
            <person name="van Eijk R."/>
            <person name="Schleper C."/>
            <person name="Guy L."/>
            <person name="Ettema T.J."/>
        </authorList>
    </citation>
    <scope>NUCLEOTIDE SEQUENCE</scope>
</reference>
<gene>
    <name evidence="2" type="ORF">LCGC14_1786460</name>
</gene>
<accession>A0A0F9GTS5</accession>
<evidence type="ECO:0000313" key="2">
    <source>
        <dbReference type="EMBL" id="KKM02235.1"/>
    </source>
</evidence>
<keyword evidence="1" id="KW-1133">Transmembrane helix</keyword>
<feature type="transmembrane region" description="Helical" evidence="1">
    <location>
        <begin position="67"/>
        <end position="88"/>
    </location>
</feature>
<dbReference type="EMBL" id="LAZR01016989">
    <property type="protein sequence ID" value="KKM02235.1"/>
    <property type="molecule type" value="Genomic_DNA"/>
</dbReference>